<accession>A0A381Z834</accession>
<dbReference type="EMBL" id="UINC01020313">
    <property type="protein sequence ID" value="SVA85418.1"/>
    <property type="molecule type" value="Genomic_DNA"/>
</dbReference>
<organism evidence="1">
    <name type="scientific">marine metagenome</name>
    <dbReference type="NCBI Taxonomy" id="408172"/>
    <lineage>
        <taxon>unclassified sequences</taxon>
        <taxon>metagenomes</taxon>
        <taxon>ecological metagenomes</taxon>
    </lineage>
</organism>
<name>A0A381Z834_9ZZZZ</name>
<gene>
    <name evidence="1" type="ORF">METZ01_LOCUS138272</name>
</gene>
<evidence type="ECO:0000313" key="1">
    <source>
        <dbReference type="EMBL" id="SVA85418.1"/>
    </source>
</evidence>
<dbReference type="Gene3D" id="2.40.160.60">
    <property type="entry name" value="Outer membrane protein transport protein (OMPP1/FadL/TodX)"/>
    <property type="match status" value="1"/>
</dbReference>
<protein>
    <recommendedName>
        <fullName evidence="2">PorV/PorQ family protein</fullName>
    </recommendedName>
</protein>
<sequence>MKTKYSYFILTGALLVVNAFGGTIKSNGTSGATQLSVPVGAHGIALNGSNLATVSGVEALYFNPAGASNIGGTEAMFSNMSYIADIKVNYAGFVSRLGNSGTLGLSVKSFNFGDIGRTTSDNTEGTGETFSPNFMTLSATWSKSLADRMRFGVNMKYVQEEILRTSASGLGFDMGIQYSFSGLPMKIGVVLSNLGNKMQYSGSDLEQKLPPDESGEGTNDEPFQIVSEPFEMPVEMNIGLSYEAIPGLLIQGTFNNNSSSNNELRFGSEYSMSFGDASVWIGTGLSIANIDDEKPDNVSQADWSESTESNFGTTFGAGIVYPIGELTVGFEVAQRTVVDYFDNNLVYALKISF</sequence>
<dbReference type="NCBIfam" id="NF033709">
    <property type="entry name" value="PorV_fam"/>
    <property type="match status" value="1"/>
</dbReference>
<dbReference type="AlphaFoldDB" id="A0A381Z834"/>
<proteinExistence type="predicted"/>
<evidence type="ECO:0008006" key="2">
    <source>
        <dbReference type="Google" id="ProtNLM"/>
    </source>
</evidence>
<reference evidence="1" key="1">
    <citation type="submission" date="2018-05" db="EMBL/GenBank/DDBJ databases">
        <authorList>
            <person name="Lanie J.A."/>
            <person name="Ng W.-L."/>
            <person name="Kazmierczak K.M."/>
            <person name="Andrzejewski T.M."/>
            <person name="Davidsen T.M."/>
            <person name="Wayne K.J."/>
            <person name="Tettelin H."/>
            <person name="Glass J.I."/>
            <person name="Rusch D."/>
            <person name="Podicherti R."/>
            <person name="Tsui H.-C.T."/>
            <person name="Winkler M.E."/>
        </authorList>
    </citation>
    <scope>NUCLEOTIDE SEQUENCE</scope>
</reference>